<keyword evidence="4" id="KW-0677">Repeat</keyword>
<dbReference type="CDD" id="cd11304">
    <property type="entry name" value="Cadherin_repeat"/>
    <property type="match status" value="2"/>
</dbReference>
<reference evidence="11 12" key="1">
    <citation type="submission" date="2017-03" db="EMBL/GenBank/DDBJ databases">
        <title>Genome Survey of Euroglyphus maynei.</title>
        <authorList>
            <person name="Arlian L.G."/>
            <person name="Morgan M.S."/>
            <person name="Rider S.D."/>
        </authorList>
    </citation>
    <scope>NUCLEOTIDE SEQUENCE [LARGE SCALE GENOMIC DNA]</scope>
    <source>
        <strain evidence="11">Arlian Lab</strain>
        <tissue evidence="11">Whole body</tissue>
    </source>
</reference>
<dbReference type="InterPro" id="IPR020894">
    <property type="entry name" value="Cadherin_CS"/>
</dbReference>
<evidence type="ECO:0000256" key="6">
    <source>
        <dbReference type="ARBA" id="ARBA00022989"/>
    </source>
</evidence>
<dbReference type="Pfam" id="PF00028">
    <property type="entry name" value="Cadherin"/>
    <property type="match status" value="2"/>
</dbReference>
<dbReference type="GO" id="GO:0005509">
    <property type="term" value="F:calcium ion binding"/>
    <property type="evidence" value="ECO:0007669"/>
    <property type="project" value="UniProtKB-UniRule"/>
</dbReference>
<dbReference type="GO" id="GO:0016477">
    <property type="term" value="P:cell migration"/>
    <property type="evidence" value="ECO:0007669"/>
    <property type="project" value="TreeGrafter"/>
</dbReference>
<evidence type="ECO:0000256" key="7">
    <source>
        <dbReference type="ARBA" id="ARBA00023136"/>
    </source>
</evidence>
<dbReference type="PROSITE" id="PS00232">
    <property type="entry name" value="CADHERIN_1"/>
    <property type="match status" value="2"/>
</dbReference>
<protein>
    <submittedName>
        <fullName evidence="11">Cadherin-like protein</fullName>
    </submittedName>
</protein>
<feature type="domain" description="Cadherin" evidence="10">
    <location>
        <begin position="1"/>
        <end position="107"/>
    </location>
</feature>
<keyword evidence="3" id="KW-0732">Signal</keyword>
<sequence>MTNDNNRLEHGQLSMNQTTGIAATNTCALLLLTRPLDYEIAEQRFIMLKILVSDIINVNVQRQQQQQPYNNHHDHDNDNYYDKIVKHSDISYIYIKLRDINDNRPKFLQNFQNITIIETLPIGSIVAKFMAIDPDHHRISMDQHDDGDDSGPVNNIHYSLDEQTNRQKYFQIESDTGIVRLNRKLDRETIAVHLIKIIATDMDDEQPLSSMATLVINVDDYNDNAPFIINTTLPSISENIHPPIRLGNIYAFDRDDYMKGNGPPFTFRIDPNASKIIREKFRLESIHNVGGDGHAILYSRQTFDREQQKQYRIPIVVNDSGYPSLSSTSIVTITIADINDNDMKDGWKNVYVFNIDFNQQQQWQTKINNNNDGKDESPPPPPLTTTKNRAKRFVTFSLFCFHFGDY</sequence>
<evidence type="ECO:0000256" key="5">
    <source>
        <dbReference type="ARBA" id="ARBA00022837"/>
    </source>
</evidence>
<evidence type="ECO:0000256" key="1">
    <source>
        <dbReference type="ARBA" id="ARBA00004167"/>
    </source>
</evidence>
<evidence type="ECO:0000256" key="8">
    <source>
        <dbReference type="PROSITE-ProRule" id="PRU00043"/>
    </source>
</evidence>
<accession>A0A1Y3BPA3</accession>
<dbReference type="InterPro" id="IPR002126">
    <property type="entry name" value="Cadherin-like_dom"/>
</dbReference>
<dbReference type="GO" id="GO:0008013">
    <property type="term" value="F:beta-catenin binding"/>
    <property type="evidence" value="ECO:0007669"/>
    <property type="project" value="TreeGrafter"/>
</dbReference>
<dbReference type="SUPFAM" id="SSF49313">
    <property type="entry name" value="Cadherin-like"/>
    <property type="match status" value="2"/>
</dbReference>
<evidence type="ECO:0000259" key="10">
    <source>
        <dbReference type="PROSITE" id="PS50268"/>
    </source>
</evidence>
<keyword evidence="2" id="KW-0812">Transmembrane</keyword>
<dbReference type="Gene3D" id="2.60.40.60">
    <property type="entry name" value="Cadherins"/>
    <property type="match status" value="3"/>
</dbReference>
<feature type="region of interest" description="Disordered" evidence="9">
    <location>
        <begin position="367"/>
        <end position="387"/>
    </location>
</feature>
<dbReference type="GO" id="GO:0031175">
    <property type="term" value="P:neuron projection development"/>
    <property type="evidence" value="ECO:0007669"/>
    <property type="project" value="TreeGrafter"/>
</dbReference>
<dbReference type="AlphaFoldDB" id="A0A1Y3BPA3"/>
<evidence type="ECO:0000256" key="9">
    <source>
        <dbReference type="SAM" id="MobiDB-lite"/>
    </source>
</evidence>
<dbReference type="PROSITE" id="PS50268">
    <property type="entry name" value="CADHERIN_2"/>
    <property type="match status" value="3"/>
</dbReference>
<dbReference type="InterPro" id="IPR039808">
    <property type="entry name" value="Cadherin"/>
</dbReference>
<dbReference type="GO" id="GO:0045296">
    <property type="term" value="F:cadherin binding"/>
    <property type="evidence" value="ECO:0007669"/>
    <property type="project" value="TreeGrafter"/>
</dbReference>
<evidence type="ECO:0000256" key="4">
    <source>
        <dbReference type="ARBA" id="ARBA00022737"/>
    </source>
</evidence>
<keyword evidence="12" id="KW-1185">Reference proteome</keyword>
<dbReference type="PRINTS" id="PR00205">
    <property type="entry name" value="CADHERIN"/>
</dbReference>
<name>A0A1Y3BPA3_EURMA</name>
<keyword evidence="7" id="KW-0472">Membrane</keyword>
<evidence type="ECO:0000313" key="12">
    <source>
        <dbReference type="Proteomes" id="UP000194236"/>
    </source>
</evidence>
<dbReference type="GO" id="GO:0007156">
    <property type="term" value="P:homophilic cell adhesion via plasma membrane adhesion molecules"/>
    <property type="evidence" value="ECO:0007669"/>
    <property type="project" value="InterPro"/>
</dbReference>
<gene>
    <name evidence="11" type="ORF">BLA29_003615</name>
</gene>
<dbReference type="EMBL" id="MUJZ01015750">
    <property type="protein sequence ID" value="OTF80985.1"/>
    <property type="molecule type" value="Genomic_DNA"/>
</dbReference>
<feature type="domain" description="Cadherin" evidence="10">
    <location>
        <begin position="108"/>
        <end position="228"/>
    </location>
</feature>
<organism evidence="11 12">
    <name type="scientific">Euroglyphus maynei</name>
    <name type="common">Mayne's house dust mite</name>
    <dbReference type="NCBI Taxonomy" id="6958"/>
    <lineage>
        <taxon>Eukaryota</taxon>
        <taxon>Metazoa</taxon>
        <taxon>Ecdysozoa</taxon>
        <taxon>Arthropoda</taxon>
        <taxon>Chelicerata</taxon>
        <taxon>Arachnida</taxon>
        <taxon>Acari</taxon>
        <taxon>Acariformes</taxon>
        <taxon>Sarcoptiformes</taxon>
        <taxon>Astigmata</taxon>
        <taxon>Psoroptidia</taxon>
        <taxon>Analgoidea</taxon>
        <taxon>Pyroglyphidae</taxon>
        <taxon>Pyroglyphinae</taxon>
        <taxon>Euroglyphus</taxon>
    </lineage>
</organism>
<comment type="subcellular location">
    <subcellularLocation>
        <location evidence="1">Membrane</location>
        <topology evidence="1">Single-pass membrane protein</topology>
    </subcellularLocation>
</comment>
<dbReference type="OrthoDB" id="6252479at2759"/>
<feature type="domain" description="Cadherin" evidence="10">
    <location>
        <begin position="235"/>
        <end position="353"/>
    </location>
</feature>
<dbReference type="SMART" id="SM00112">
    <property type="entry name" value="CA"/>
    <property type="match status" value="2"/>
</dbReference>
<keyword evidence="6" id="KW-1133">Transmembrane helix</keyword>
<dbReference type="Proteomes" id="UP000194236">
    <property type="component" value="Unassembled WGS sequence"/>
</dbReference>
<dbReference type="InterPro" id="IPR015919">
    <property type="entry name" value="Cadherin-like_sf"/>
</dbReference>
<keyword evidence="5 8" id="KW-0106">Calcium</keyword>
<evidence type="ECO:0000256" key="3">
    <source>
        <dbReference type="ARBA" id="ARBA00022729"/>
    </source>
</evidence>
<evidence type="ECO:0000256" key="2">
    <source>
        <dbReference type="ARBA" id="ARBA00022692"/>
    </source>
</evidence>
<dbReference type="PANTHER" id="PTHR24027">
    <property type="entry name" value="CADHERIN-23"/>
    <property type="match status" value="1"/>
</dbReference>
<dbReference type="PANTHER" id="PTHR24027:SF438">
    <property type="entry name" value="CADHERIN 23"/>
    <property type="match status" value="1"/>
</dbReference>
<dbReference type="GO" id="GO:0016342">
    <property type="term" value="C:catenin complex"/>
    <property type="evidence" value="ECO:0007669"/>
    <property type="project" value="TreeGrafter"/>
</dbReference>
<dbReference type="GO" id="GO:0008104">
    <property type="term" value="P:intracellular protein localization"/>
    <property type="evidence" value="ECO:0007669"/>
    <property type="project" value="UniProtKB-ARBA"/>
</dbReference>
<evidence type="ECO:0000313" key="11">
    <source>
        <dbReference type="EMBL" id="OTF80985.1"/>
    </source>
</evidence>
<proteinExistence type="predicted"/>
<dbReference type="FunFam" id="2.60.40.60:FF:000033">
    <property type="entry name" value="FAT atypical cadherin 1"/>
    <property type="match status" value="1"/>
</dbReference>
<comment type="caution">
    <text evidence="11">The sequence shown here is derived from an EMBL/GenBank/DDBJ whole genome shotgun (WGS) entry which is preliminary data.</text>
</comment>